<dbReference type="PANTHER" id="PTHR43569">
    <property type="entry name" value="AMIDOHYDROLASE"/>
    <property type="match status" value="1"/>
</dbReference>
<accession>A0A1H1EUQ3</accession>
<dbReference type="Proteomes" id="UP000199570">
    <property type="component" value="Unassembled WGS sequence"/>
</dbReference>
<dbReference type="OrthoDB" id="9787654at2"/>
<evidence type="ECO:0000256" key="1">
    <source>
        <dbReference type="ARBA" id="ARBA00038310"/>
    </source>
</evidence>
<evidence type="ECO:0000313" key="3">
    <source>
        <dbReference type="EMBL" id="SDQ92318.1"/>
    </source>
</evidence>
<dbReference type="RefSeq" id="WP_090321715.1">
    <property type="nucleotide sequence ID" value="NZ_FNKJ01000003.1"/>
</dbReference>
<dbReference type="InterPro" id="IPR052350">
    <property type="entry name" value="Metallo-dep_Lactonases"/>
</dbReference>
<keyword evidence="4" id="KW-1185">Reference proteome</keyword>
<organism evidence="3 4">
    <name type="scientific">Pseudomonas moorei</name>
    <dbReference type="NCBI Taxonomy" id="395599"/>
    <lineage>
        <taxon>Bacteria</taxon>
        <taxon>Pseudomonadati</taxon>
        <taxon>Pseudomonadota</taxon>
        <taxon>Gammaproteobacteria</taxon>
        <taxon>Pseudomonadales</taxon>
        <taxon>Pseudomonadaceae</taxon>
        <taxon>Pseudomonas</taxon>
    </lineage>
</organism>
<gene>
    <name evidence="3" type="ORF">SAMN04490195_2359</name>
</gene>
<dbReference type="PANTHER" id="PTHR43569:SF1">
    <property type="entry name" value="BLL3371 PROTEIN"/>
    <property type="match status" value="1"/>
</dbReference>
<evidence type="ECO:0000259" key="2">
    <source>
        <dbReference type="Pfam" id="PF04909"/>
    </source>
</evidence>
<dbReference type="Pfam" id="PF04909">
    <property type="entry name" value="Amidohydro_2"/>
    <property type="match status" value="1"/>
</dbReference>
<evidence type="ECO:0000313" key="4">
    <source>
        <dbReference type="Proteomes" id="UP000199570"/>
    </source>
</evidence>
<comment type="similarity">
    <text evidence="1">Belongs to the metallo-dependent hydrolases superfamily.</text>
</comment>
<dbReference type="Gene3D" id="3.20.20.140">
    <property type="entry name" value="Metal-dependent hydrolases"/>
    <property type="match status" value="1"/>
</dbReference>
<dbReference type="AlphaFoldDB" id="A0A1H1EUQ3"/>
<dbReference type="InterPro" id="IPR032466">
    <property type="entry name" value="Metal_Hydrolase"/>
</dbReference>
<dbReference type="SUPFAM" id="SSF51556">
    <property type="entry name" value="Metallo-dependent hydrolases"/>
    <property type="match status" value="1"/>
</dbReference>
<proteinExistence type="inferred from homology"/>
<reference evidence="4" key="1">
    <citation type="submission" date="2016-10" db="EMBL/GenBank/DDBJ databases">
        <authorList>
            <person name="Varghese N."/>
            <person name="Submissions S."/>
        </authorList>
    </citation>
    <scope>NUCLEOTIDE SEQUENCE [LARGE SCALE GENOMIC DNA]</scope>
    <source>
        <strain evidence="4">BS3775</strain>
    </source>
</reference>
<protein>
    <submittedName>
        <fullName evidence="3">Predicted metal-dependent hydrolase, TIM-barrel fold</fullName>
    </submittedName>
</protein>
<dbReference type="GO" id="GO:0016787">
    <property type="term" value="F:hydrolase activity"/>
    <property type="evidence" value="ECO:0007669"/>
    <property type="project" value="UniProtKB-KW"/>
</dbReference>
<keyword evidence="3" id="KW-0378">Hydrolase</keyword>
<dbReference type="InterPro" id="IPR006680">
    <property type="entry name" value="Amidohydro-rel"/>
</dbReference>
<dbReference type="EMBL" id="FNKJ01000003">
    <property type="protein sequence ID" value="SDQ92318.1"/>
    <property type="molecule type" value="Genomic_DNA"/>
</dbReference>
<sequence length="319" mass="35887">MITLHERNGLPNLAPEDALPIVDAHHHLWDLGNGRYPWLQDEYHEEFFLGDYHSLCRDFLPEHFLALTQNQRLVGTVHVEAERARDEQVAETLWLEQVNARFGFPNAIVAHAWFDRDDSAEILAAQATRPLVRGIRSKPVTSVSPLESVAGAKGTMQDPKWLEGFSRLAEHGLSWDLRVPPWHLAEAAEVAAMFPRIQIALNHTGFAWDRSPSGMARWRKGLEALALQPNVHIKLSEFGLKDSHWNYDDNRVVVLAALEIFGSERCMFASNFPVAGLRASYDTIADGMATMLAPLGRAVQEAVFAGNAQRFYRLEPQHG</sequence>
<feature type="domain" description="Amidohydrolase-related" evidence="2">
    <location>
        <begin position="22"/>
        <end position="314"/>
    </location>
</feature>
<name>A0A1H1EUQ3_9PSED</name>